<feature type="domain" description="STAS" evidence="1">
    <location>
        <begin position="14"/>
        <end position="106"/>
    </location>
</feature>
<sequence>MQLRPPPRHRDRTVVRLRGEMASSKAPRVRRRLLRAFARAPSVMEVDLGKVTYLAPEVRALLLAAAATARRSGACFVITHASPLSLRVLEELGMRRLTDAPLPPDP</sequence>
<dbReference type="InterPro" id="IPR036513">
    <property type="entry name" value="STAS_dom_sf"/>
</dbReference>
<dbReference type="Gene3D" id="3.30.750.24">
    <property type="entry name" value="STAS domain"/>
    <property type="match status" value="1"/>
</dbReference>
<dbReference type="Proteomes" id="UP001257627">
    <property type="component" value="Unassembled WGS sequence"/>
</dbReference>
<dbReference type="InterPro" id="IPR002645">
    <property type="entry name" value="STAS_dom"/>
</dbReference>
<dbReference type="RefSeq" id="WP_266941592.1">
    <property type="nucleotide sequence ID" value="NZ_CP107955.1"/>
</dbReference>
<dbReference type="InterPro" id="IPR058548">
    <property type="entry name" value="MlaB-like_STAS"/>
</dbReference>
<evidence type="ECO:0000259" key="1">
    <source>
        <dbReference type="PROSITE" id="PS50801"/>
    </source>
</evidence>
<proteinExistence type="predicted"/>
<organism evidence="2 3">
    <name type="scientific">Streptomyces mirabilis</name>
    <dbReference type="NCBI Taxonomy" id="68239"/>
    <lineage>
        <taxon>Bacteria</taxon>
        <taxon>Bacillati</taxon>
        <taxon>Actinomycetota</taxon>
        <taxon>Actinomycetes</taxon>
        <taxon>Kitasatosporales</taxon>
        <taxon>Streptomycetaceae</taxon>
        <taxon>Streptomyces</taxon>
    </lineage>
</organism>
<comment type="caution">
    <text evidence="2">The sequence shown here is derived from an EMBL/GenBank/DDBJ whole genome shotgun (WGS) entry which is preliminary data.</text>
</comment>
<dbReference type="SUPFAM" id="SSF52091">
    <property type="entry name" value="SpoIIaa-like"/>
    <property type="match status" value="1"/>
</dbReference>
<evidence type="ECO:0000313" key="3">
    <source>
        <dbReference type="Proteomes" id="UP001257627"/>
    </source>
</evidence>
<reference evidence="2 3" key="1">
    <citation type="submission" date="2023-02" db="EMBL/GenBank/DDBJ databases">
        <authorList>
            <person name="Maleckis M."/>
        </authorList>
    </citation>
    <scope>NUCLEOTIDE SEQUENCE [LARGE SCALE GENOMIC DNA]</scope>
    <source>
        <strain evidence="2 3">P8-A2</strain>
    </source>
</reference>
<accession>A0ABU3UI71</accession>
<dbReference type="PROSITE" id="PS50801">
    <property type="entry name" value="STAS"/>
    <property type="match status" value="1"/>
</dbReference>
<dbReference type="Pfam" id="PF13466">
    <property type="entry name" value="STAS_2"/>
    <property type="match status" value="1"/>
</dbReference>
<gene>
    <name evidence="2" type="ORF">PU648_14720</name>
</gene>
<name>A0ABU3UI71_9ACTN</name>
<dbReference type="EMBL" id="JARAKF010000001">
    <property type="protein sequence ID" value="MDU8993561.1"/>
    <property type="molecule type" value="Genomic_DNA"/>
</dbReference>
<evidence type="ECO:0000313" key="2">
    <source>
        <dbReference type="EMBL" id="MDU8993561.1"/>
    </source>
</evidence>
<keyword evidence="3" id="KW-1185">Reference proteome</keyword>
<protein>
    <submittedName>
        <fullName evidence="2">STAS domain-containing protein</fullName>
    </submittedName>
</protein>